<evidence type="ECO:0000256" key="6">
    <source>
        <dbReference type="SAM" id="MobiDB-lite"/>
    </source>
</evidence>
<name>B4NFX3_DROWI</name>
<dbReference type="InterPro" id="IPR029428">
    <property type="entry name" value="MCRIP"/>
</dbReference>
<dbReference type="Proteomes" id="UP000007798">
    <property type="component" value="Unassembled WGS sequence"/>
</dbReference>
<dbReference type="InParanoid" id="B4NFX3"/>
<dbReference type="GO" id="GO:0005634">
    <property type="term" value="C:nucleus"/>
    <property type="evidence" value="ECO:0007669"/>
    <property type="project" value="UniProtKB-SubCell"/>
</dbReference>
<keyword evidence="5" id="KW-0539">Nucleus</keyword>
<feature type="compositionally biased region" description="Polar residues" evidence="6">
    <location>
        <begin position="36"/>
        <end position="49"/>
    </location>
</feature>
<evidence type="ECO:0000313" key="8">
    <source>
        <dbReference type="Proteomes" id="UP000007798"/>
    </source>
</evidence>
<keyword evidence="4" id="KW-0963">Cytoplasm</keyword>
<dbReference type="OMA" id="HEMISSQ"/>
<comment type="similarity">
    <text evidence="3">Belongs to the MCRIP family.</text>
</comment>
<evidence type="ECO:0000256" key="1">
    <source>
        <dbReference type="ARBA" id="ARBA00004123"/>
    </source>
</evidence>
<proteinExistence type="inferred from homology"/>
<feature type="region of interest" description="Disordered" evidence="6">
    <location>
        <begin position="33"/>
        <end position="57"/>
    </location>
</feature>
<dbReference type="STRING" id="7260.B4NFX3"/>
<dbReference type="Pfam" id="PF14799">
    <property type="entry name" value="FAM195"/>
    <property type="match status" value="1"/>
</dbReference>
<dbReference type="AlphaFoldDB" id="B4NFX3"/>
<evidence type="ECO:0008006" key="9">
    <source>
        <dbReference type="Google" id="ProtNLM"/>
    </source>
</evidence>
<dbReference type="eggNOG" id="ENOG502RZDA">
    <property type="taxonomic scope" value="Eukaryota"/>
</dbReference>
<evidence type="ECO:0000256" key="3">
    <source>
        <dbReference type="ARBA" id="ARBA00010821"/>
    </source>
</evidence>
<dbReference type="OrthoDB" id="9983138at2759"/>
<reference evidence="7 8" key="1">
    <citation type="journal article" date="2007" name="Nature">
        <title>Evolution of genes and genomes on the Drosophila phylogeny.</title>
        <authorList>
            <consortium name="Drosophila 12 Genomes Consortium"/>
            <person name="Clark A.G."/>
            <person name="Eisen M.B."/>
            <person name="Smith D.R."/>
            <person name="Bergman C.M."/>
            <person name="Oliver B."/>
            <person name="Markow T.A."/>
            <person name="Kaufman T.C."/>
            <person name="Kellis M."/>
            <person name="Gelbart W."/>
            <person name="Iyer V.N."/>
            <person name="Pollard D.A."/>
            <person name="Sackton T.B."/>
            <person name="Larracuente A.M."/>
            <person name="Singh N.D."/>
            <person name="Abad J.P."/>
            <person name="Abt D.N."/>
            <person name="Adryan B."/>
            <person name="Aguade M."/>
            <person name="Akashi H."/>
            <person name="Anderson W.W."/>
            <person name="Aquadro C.F."/>
            <person name="Ardell D.H."/>
            <person name="Arguello R."/>
            <person name="Artieri C.G."/>
            <person name="Barbash D.A."/>
            <person name="Barker D."/>
            <person name="Barsanti P."/>
            <person name="Batterham P."/>
            <person name="Batzoglou S."/>
            <person name="Begun D."/>
            <person name="Bhutkar A."/>
            <person name="Blanco E."/>
            <person name="Bosak S.A."/>
            <person name="Bradley R.K."/>
            <person name="Brand A.D."/>
            <person name="Brent M.R."/>
            <person name="Brooks A.N."/>
            <person name="Brown R.H."/>
            <person name="Butlin R.K."/>
            <person name="Caggese C."/>
            <person name="Calvi B.R."/>
            <person name="Bernardo de Carvalho A."/>
            <person name="Caspi A."/>
            <person name="Castrezana S."/>
            <person name="Celniker S.E."/>
            <person name="Chang J.L."/>
            <person name="Chapple C."/>
            <person name="Chatterji S."/>
            <person name="Chinwalla A."/>
            <person name="Civetta A."/>
            <person name="Clifton S.W."/>
            <person name="Comeron J.M."/>
            <person name="Costello J.C."/>
            <person name="Coyne J.A."/>
            <person name="Daub J."/>
            <person name="David R.G."/>
            <person name="Delcher A.L."/>
            <person name="Delehaunty K."/>
            <person name="Do C.B."/>
            <person name="Ebling H."/>
            <person name="Edwards K."/>
            <person name="Eickbush T."/>
            <person name="Evans J.D."/>
            <person name="Filipski A."/>
            <person name="Findeiss S."/>
            <person name="Freyhult E."/>
            <person name="Fulton L."/>
            <person name="Fulton R."/>
            <person name="Garcia A.C."/>
            <person name="Gardiner A."/>
            <person name="Garfield D.A."/>
            <person name="Garvin B.E."/>
            <person name="Gibson G."/>
            <person name="Gilbert D."/>
            <person name="Gnerre S."/>
            <person name="Godfrey J."/>
            <person name="Good R."/>
            <person name="Gotea V."/>
            <person name="Gravely B."/>
            <person name="Greenberg A.J."/>
            <person name="Griffiths-Jones S."/>
            <person name="Gross S."/>
            <person name="Guigo R."/>
            <person name="Gustafson E.A."/>
            <person name="Haerty W."/>
            <person name="Hahn M.W."/>
            <person name="Halligan D.L."/>
            <person name="Halpern A.L."/>
            <person name="Halter G.M."/>
            <person name="Han M.V."/>
            <person name="Heger A."/>
            <person name="Hillier L."/>
            <person name="Hinrichs A.S."/>
            <person name="Holmes I."/>
            <person name="Hoskins R.A."/>
            <person name="Hubisz M.J."/>
            <person name="Hultmark D."/>
            <person name="Huntley M.A."/>
            <person name="Jaffe D.B."/>
            <person name="Jagadeeshan S."/>
            <person name="Jeck W.R."/>
            <person name="Johnson J."/>
            <person name="Jones C.D."/>
            <person name="Jordan W.C."/>
            <person name="Karpen G.H."/>
            <person name="Kataoka E."/>
            <person name="Keightley P.D."/>
            <person name="Kheradpour P."/>
            <person name="Kirkness E.F."/>
            <person name="Koerich L.B."/>
            <person name="Kristiansen K."/>
            <person name="Kudrna D."/>
            <person name="Kulathinal R.J."/>
            <person name="Kumar S."/>
            <person name="Kwok R."/>
            <person name="Lander E."/>
            <person name="Langley C.H."/>
            <person name="Lapoint R."/>
            <person name="Lazzaro B.P."/>
            <person name="Lee S.J."/>
            <person name="Levesque L."/>
            <person name="Li R."/>
            <person name="Lin C.F."/>
            <person name="Lin M.F."/>
            <person name="Lindblad-Toh K."/>
            <person name="Llopart A."/>
            <person name="Long M."/>
            <person name="Low L."/>
            <person name="Lozovsky E."/>
            <person name="Lu J."/>
            <person name="Luo M."/>
            <person name="Machado C.A."/>
            <person name="Makalowski W."/>
            <person name="Marzo M."/>
            <person name="Matsuda M."/>
            <person name="Matzkin L."/>
            <person name="McAllister B."/>
            <person name="McBride C.S."/>
            <person name="McKernan B."/>
            <person name="McKernan K."/>
            <person name="Mendez-Lago M."/>
            <person name="Minx P."/>
            <person name="Mollenhauer M.U."/>
            <person name="Montooth K."/>
            <person name="Mount S.M."/>
            <person name="Mu X."/>
            <person name="Myers E."/>
            <person name="Negre B."/>
            <person name="Newfeld S."/>
            <person name="Nielsen R."/>
            <person name="Noor M.A."/>
            <person name="O'Grady P."/>
            <person name="Pachter L."/>
            <person name="Papaceit M."/>
            <person name="Parisi M.J."/>
            <person name="Parisi M."/>
            <person name="Parts L."/>
            <person name="Pedersen J.S."/>
            <person name="Pesole G."/>
            <person name="Phillippy A.M."/>
            <person name="Ponting C.P."/>
            <person name="Pop M."/>
            <person name="Porcelli D."/>
            <person name="Powell J.R."/>
            <person name="Prohaska S."/>
            <person name="Pruitt K."/>
            <person name="Puig M."/>
            <person name="Quesneville H."/>
            <person name="Ram K.R."/>
            <person name="Rand D."/>
            <person name="Rasmussen M.D."/>
            <person name="Reed L.K."/>
            <person name="Reenan R."/>
            <person name="Reily A."/>
            <person name="Remington K.A."/>
            <person name="Rieger T.T."/>
            <person name="Ritchie M.G."/>
            <person name="Robin C."/>
            <person name="Rogers Y.H."/>
            <person name="Rohde C."/>
            <person name="Rozas J."/>
            <person name="Rubenfield M.J."/>
            <person name="Ruiz A."/>
            <person name="Russo S."/>
            <person name="Salzberg S.L."/>
            <person name="Sanchez-Gracia A."/>
            <person name="Saranga D.J."/>
            <person name="Sato H."/>
            <person name="Schaeffer S.W."/>
            <person name="Schatz M.C."/>
            <person name="Schlenke T."/>
            <person name="Schwartz R."/>
            <person name="Segarra C."/>
            <person name="Singh R.S."/>
            <person name="Sirot L."/>
            <person name="Sirota M."/>
            <person name="Sisneros N.B."/>
            <person name="Smith C.D."/>
            <person name="Smith T.F."/>
            <person name="Spieth J."/>
            <person name="Stage D.E."/>
            <person name="Stark A."/>
            <person name="Stephan W."/>
            <person name="Strausberg R.L."/>
            <person name="Strempel S."/>
            <person name="Sturgill D."/>
            <person name="Sutton G."/>
            <person name="Sutton G.G."/>
            <person name="Tao W."/>
            <person name="Teichmann S."/>
            <person name="Tobari Y.N."/>
            <person name="Tomimura Y."/>
            <person name="Tsolas J.M."/>
            <person name="Valente V.L."/>
            <person name="Venter E."/>
            <person name="Venter J.C."/>
            <person name="Vicario S."/>
            <person name="Vieira F.G."/>
            <person name="Vilella A.J."/>
            <person name="Villasante A."/>
            <person name="Walenz B."/>
            <person name="Wang J."/>
            <person name="Wasserman M."/>
            <person name="Watts T."/>
            <person name="Wilson D."/>
            <person name="Wilson R.K."/>
            <person name="Wing R.A."/>
            <person name="Wolfner M.F."/>
            <person name="Wong A."/>
            <person name="Wong G.K."/>
            <person name="Wu C.I."/>
            <person name="Wu G."/>
            <person name="Yamamoto D."/>
            <person name="Yang H.P."/>
            <person name="Yang S.P."/>
            <person name="Yorke J.A."/>
            <person name="Yoshida K."/>
            <person name="Zdobnov E."/>
            <person name="Zhang P."/>
            <person name="Zhang Y."/>
            <person name="Zimin A.V."/>
            <person name="Baldwin J."/>
            <person name="Abdouelleil A."/>
            <person name="Abdulkadir J."/>
            <person name="Abebe A."/>
            <person name="Abera B."/>
            <person name="Abreu J."/>
            <person name="Acer S.C."/>
            <person name="Aftuck L."/>
            <person name="Alexander A."/>
            <person name="An P."/>
            <person name="Anderson E."/>
            <person name="Anderson S."/>
            <person name="Arachi H."/>
            <person name="Azer M."/>
            <person name="Bachantsang P."/>
            <person name="Barry A."/>
            <person name="Bayul T."/>
            <person name="Berlin A."/>
            <person name="Bessette D."/>
            <person name="Bloom T."/>
            <person name="Blye J."/>
            <person name="Boguslavskiy L."/>
            <person name="Bonnet C."/>
            <person name="Boukhgalter B."/>
            <person name="Bourzgui I."/>
            <person name="Brown A."/>
            <person name="Cahill P."/>
            <person name="Channer S."/>
            <person name="Cheshatsang Y."/>
            <person name="Chuda L."/>
            <person name="Citroen M."/>
            <person name="Collymore A."/>
            <person name="Cooke P."/>
            <person name="Costello M."/>
            <person name="D'Aco K."/>
            <person name="Daza R."/>
            <person name="De Haan G."/>
            <person name="DeGray S."/>
            <person name="DeMaso C."/>
            <person name="Dhargay N."/>
            <person name="Dooley K."/>
            <person name="Dooley E."/>
            <person name="Doricent M."/>
            <person name="Dorje P."/>
            <person name="Dorjee K."/>
            <person name="Dupes A."/>
            <person name="Elong R."/>
            <person name="Falk J."/>
            <person name="Farina A."/>
            <person name="Faro S."/>
            <person name="Ferguson D."/>
            <person name="Fisher S."/>
            <person name="Foley C.D."/>
            <person name="Franke A."/>
            <person name="Friedrich D."/>
            <person name="Gadbois L."/>
            <person name="Gearin G."/>
            <person name="Gearin C.R."/>
            <person name="Giannoukos G."/>
            <person name="Goode T."/>
            <person name="Graham J."/>
            <person name="Grandbois E."/>
            <person name="Grewal S."/>
            <person name="Gyaltsen K."/>
            <person name="Hafez N."/>
            <person name="Hagos B."/>
            <person name="Hall J."/>
            <person name="Henson C."/>
            <person name="Hollinger A."/>
            <person name="Honan T."/>
            <person name="Huard M.D."/>
            <person name="Hughes L."/>
            <person name="Hurhula B."/>
            <person name="Husby M.E."/>
            <person name="Kamat A."/>
            <person name="Kanga B."/>
            <person name="Kashin S."/>
            <person name="Khazanovich D."/>
            <person name="Kisner P."/>
            <person name="Lance K."/>
            <person name="Lara M."/>
            <person name="Lee W."/>
            <person name="Lennon N."/>
            <person name="Letendre F."/>
            <person name="LeVine R."/>
            <person name="Lipovsky A."/>
            <person name="Liu X."/>
            <person name="Liu J."/>
            <person name="Liu S."/>
            <person name="Lokyitsang T."/>
            <person name="Lokyitsang Y."/>
            <person name="Lubonja R."/>
            <person name="Lui A."/>
            <person name="MacDonald P."/>
            <person name="Magnisalis V."/>
            <person name="Maru K."/>
            <person name="Matthews C."/>
            <person name="McCusker W."/>
            <person name="McDonough S."/>
            <person name="Mehta T."/>
            <person name="Meldrim J."/>
            <person name="Meneus L."/>
            <person name="Mihai O."/>
            <person name="Mihalev A."/>
            <person name="Mihova T."/>
            <person name="Mittelman R."/>
            <person name="Mlenga V."/>
            <person name="Montmayeur A."/>
            <person name="Mulrain L."/>
            <person name="Navidi A."/>
            <person name="Naylor J."/>
            <person name="Negash T."/>
            <person name="Nguyen T."/>
            <person name="Nguyen N."/>
            <person name="Nicol R."/>
            <person name="Norbu C."/>
            <person name="Norbu N."/>
            <person name="Novod N."/>
            <person name="O'Neill B."/>
            <person name="Osman S."/>
            <person name="Markiewicz E."/>
            <person name="Oyono O.L."/>
            <person name="Patti C."/>
            <person name="Phunkhang P."/>
            <person name="Pierre F."/>
            <person name="Priest M."/>
            <person name="Raghuraman S."/>
            <person name="Rege F."/>
            <person name="Reyes R."/>
            <person name="Rise C."/>
            <person name="Rogov P."/>
            <person name="Ross K."/>
            <person name="Ryan E."/>
            <person name="Settipalli S."/>
            <person name="Shea T."/>
            <person name="Sherpa N."/>
            <person name="Shi L."/>
            <person name="Shih D."/>
            <person name="Sparrow T."/>
            <person name="Spaulding J."/>
            <person name="Stalker J."/>
            <person name="Stange-Thomann N."/>
            <person name="Stavropoulos S."/>
            <person name="Stone C."/>
            <person name="Strader C."/>
            <person name="Tesfaye S."/>
            <person name="Thomson T."/>
            <person name="Thoulutsang Y."/>
            <person name="Thoulutsang D."/>
            <person name="Topham K."/>
            <person name="Topping I."/>
            <person name="Tsamla T."/>
            <person name="Vassiliev H."/>
            <person name="Vo A."/>
            <person name="Wangchuk T."/>
            <person name="Wangdi T."/>
            <person name="Weiand M."/>
            <person name="Wilkinson J."/>
            <person name="Wilson A."/>
            <person name="Yadav S."/>
            <person name="Young G."/>
            <person name="Yu Q."/>
            <person name="Zembek L."/>
            <person name="Zhong D."/>
            <person name="Zimmer A."/>
            <person name="Zwirko Z."/>
            <person name="Jaffe D.B."/>
            <person name="Alvarez P."/>
            <person name="Brockman W."/>
            <person name="Butler J."/>
            <person name="Chin C."/>
            <person name="Gnerre S."/>
            <person name="Grabherr M."/>
            <person name="Kleber M."/>
            <person name="Mauceli E."/>
            <person name="MacCallum I."/>
        </authorList>
    </citation>
    <scope>NUCLEOTIDE SEQUENCE [LARGE SCALE GENOMIC DNA]</scope>
    <source>
        <strain evidence="8">Tucson 14030-0811.24</strain>
    </source>
</reference>
<evidence type="ECO:0000256" key="5">
    <source>
        <dbReference type="ARBA" id="ARBA00023242"/>
    </source>
</evidence>
<evidence type="ECO:0000256" key="2">
    <source>
        <dbReference type="ARBA" id="ARBA00004210"/>
    </source>
</evidence>
<keyword evidence="8" id="KW-1185">Reference proteome</keyword>
<dbReference type="HOGENOM" id="CLU_121013_0_0_1"/>
<organism evidence="7 8">
    <name type="scientific">Drosophila willistoni</name>
    <name type="common">Fruit fly</name>
    <dbReference type="NCBI Taxonomy" id="7260"/>
    <lineage>
        <taxon>Eukaryota</taxon>
        <taxon>Metazoa</taxon>
        <taxon>Ecdysozoa</taxon>
        <taxon>Arthropoda</taxon>
        <taxon>Hexapoda</taxon>
        <taxon>Insecta</taxon>
        <taxon>Pterygota</taxon>
        <taxon>Neoptera</taxon>
        <taxon>Endopterygota</taxon>
        <taxon>Diptera</taxon>
        <taxon>Brachycera</taxon>
        <taxon>Muscomorpha</taxon>
        <taxon>Ephydroidea</taxon>
        <taxon>Drosophilidae</taxon>
        <taxon>Drosophila</taxon>
        <taxon>Sophophora</taxon>
    </lineage>
</organism>
<dbReference type="KEGG" id="dwi:6649642"/>
<protein>
    <recommendedName>
        <fullName evidence="9">Protein FAM195A</fullName>
    </recommendedName>
</protein>
<gene>
    <name evidence="7" type="primary">Dwil\GK22726</name>
    <name evidence="7" type="ORF">Dwil_GK22726</name>
</gene>
<dbReference type="PhylomeDB" id="B4NFX3"/>
<sequence>MYTLSKGRSKVVTQTRRGLPQNIEKFESIKKEVVTKKSSSFDTNSSEKPSNIPRPVFHKPKVVPARKLVKVKDDEAMTQQHEEIVEFVSDSWNELVAENANIALSLSQGSTDNPEEMLQADPIQNNASGSGDCVQPTAVVWIEPSSAELNDFKPFNLDDWLSQRLFNNITQNL</sequence>
<dbReference type="GO" id="GO:0010494">
    <property type="term" value="C:cytoplasmic stress granule"/>
    <property type="evidence" value="ECO:0007669"/>
    <property type="project" value="UniProtKB-SubCell"/>
</dbReference>
<dbReference type="EMBL" id="CH964251">
    <property type="protein sequence ID" value="EDW83190.1"/>
    <property type="molecule type" value="Genomic_DNA"/>
</dbReference>
<comment type="subcellular location">
    <subcellularLocation>
        <location evidence="2">Cytoplasm</location>
        <location evidence="2">Stress granule</location>
    </subcellularLocation>
    <subcellularLocation>
        <location evidence="1">Nucleus</location>
    </subcellularLocation>
</comment>
<accession>B4NFX3</accession>
<evidence type="ECO:0000313" key="7">
    <source>
        <dbReference type="EMBL" id="EDW83190.1"/>
    </source>
</evidence>
<evidence type="ECO:0000256" key="4">
    <source>
        <dbReference type="ARBA" id="ARBA00022490"/>
    </source>
</evidence>